<evidence type="ECO:0000256" key="4">
    <source>
        <dbReference type="ARBA" id="ARBA00022884"/>
    </source>
</evidence>
<evidence type="ECO:0000256" key="5">
    <source>
        <dbReference type="ARBA" id="ARBA00022980"/>
    </source>
</evidence>
<accession>A0A0F0CSB9</accession>
<dbReference type="FunFam" id="3.30.230.10:FF:000002">
    <property type="entry name" value="30S ribosomal protein S5"/>
    <property type="match status" value="1"/>
</dbReference>
<dbReference type="GO" id="GO:0015935">
    <property type="term" value="C:small ribosomal subunit"/>
    <property type="evidence" value="ECO:0007669"/>
    <property type="project" value="InterPro"/>
</dbReference>
<evidence type="ECO:0000256" key="1">
    <source>
        <dbReference type="ARBA" id="ARBA00003093"/>
    </source>
</evidence>
<sequence length="191" mass="20302">MVCLGGLMKKNGQKMEENIPKDDSKQGDDISVEQAIENIVQQGEKKEESIERVVKIGRVSKVVKGGKNFSFHALVVAGNSKGKVGIGFGKSNDVVGAISKGTLDAKKNFKTVNMRGDTIPYEVIGKFKASKVILKPASPGTGVIAGGAVRALCDAAGIKNILSKCLGSRNPINVVKATMNCFEQLRLTRKA</sequence>
<organism evidence="11 12">
    <name type="scientific">Candidatus Omnitrophus magneticus</name>
    <dbReference type="NCBI Taxonomy" id="1609969"/>
    <lineage>
        <taxon>Bacteria</taxon>
        <taxon>Pseudomonadati</taxon>
        <taxon>Candidatus Omnitrophota</taxon>
        <taxon>Candidatus Omnitrophus</taxon>
    </lineage>
</organism>
<comment type="domain">
    <text evidence="8">The N-terminal domain interacts with the head of the 30S subunit; the C-terminal domain interacts with the body and contacts protein S4. The interaction surface between S4 and S5 is involved in control of translational fidelity.</text>
</comment>
<evidence type="ECO:0000256" key="7">
    <source>
        <dbReference type="ARBA" id="ARBA00035255"/>
    </source>
</evidence>
<dbReference type="InterPro" id="IPR013810">
    <property type="entry name" value="Ribosomal_uS5_N"/>
</dbReference>
<proteinExistence type="inferred from homology"/>
<comment type="similarity">
    <text evidence="2 8 9">Belongs to the universal ribosomal protein uS5 family.</text>
</comment>
<comment type="function">
    <text evidence="1 8">Located at the back of the 30S subunit body where it stabilizes the conformation of the head with respect to the body.</text>
</comment>
<evidence type="ECO:0000256" key="8">
    <source>
        <dbReference type="HAMAP-Rule" id="MF_01307"/>
    </source>
</evidence>
<evidence type="ECO:0000313" key="11">
    <source>
        <dbReference type="EMBL" id="KJJ84340.1"/>
    </source>
</evidence>
<dbReference type="InterPro" id="IPR005712">
    <property type="entry name" value="Ribosomal_uS5_bac-type"/>
</dbReference>
<keyword evidence="4 8" id="KW-0694">RNA-binding</keyword>
<dbReference type="InterPro" id="IPR018192">
    <property type="entry name" value="Ribosomal_uS5_N_CS"/>
</dbReference>
<dbReference type="InterPro" id="IPR000851">
    <property type="entry name" value="Ribosomal_uS5"/>
</dbReference>
<evidence type="ECO:0000256" key="3">
    <source>
        <dbReference type="ARBA" id="ARBA00022730"/>
    </source>
</evidence>
<dbReference type="SUPFAM" id="SSF54211">
    <property type="entry name" value="Ribosomal protein S5 domain 2-like"/>
    <property type="match status" value="1"/>
</dbReference>
<dbReference type="AlphaFoldDB" id="A0A0F0CSB9"/>
<dbReference type="InterPro" id="IPR014721">
    <property type="entry name" value="Ribsml_uS5_D2-typ_fold_subgr"/>
</dbReference>
<reference evidence="11 12" key="1">
    <citation type="submission" date="2015-02" db="EMBL/GenBank/DDBJ databases">
        <title>Single-cell genomics of uncultivated deep-branching MTB reveals a conserved set of magnetosome genes.</title>
        <authorList>
            <person name="Kolinko S."/>
            <person name="Richter M."/>
            <person name="Glockner F.O."/>
            <person name="Brachmann A."/>
            <person name="Schuler D."/>
        </authorList>
    </citation>
    <scope>NUCLEOTIDE SEQUENCE [LARGE SCALE GENOMIC DNA]</scope>
    <source>
        <strain evidence="11">SKK-01</strain>
    </source>
</reference>
<dbReference type="GO" id="GO:0003735">
    <property type="term" value="F:structural constituent of ribosome"/>
    <property type="evidence" value="ECO:0007669"/>
    <property type="project" value="UniProtKB-UniRule"/>
</dbReference>
<name>A0A0F0CSB9_9BACT</name>
<evidence type="ECO:0000256" key="2">
    <source>
        <dbReference type="ARBA" id="ARBA00008945"/>
    </source>
</evidence>
<dbReference type="PROSITE" id="PS00585">
    <property type="entry name" value="RIBOSOMAL_S5"/>
    <property type="match status" value="1"/>
</dbReference>
<dbReference type="GO" id="GO:0019843">
    <property type="term" value="F:rRNA binding"/>
    <property type="evidence" value="ECO:0007669"/>
    <property type="project" value="UniProtKB-UniRule"/>
</dbReference>
<dbReference type="PROSITE" id="PS50881">
    <property type="entry name" value="S5_DSRBD"/>
    <property type="match status" value="1"/>
</dbReference>
<keyword evidence="6 8" id="KW-0687">Ribonucleoprotein</keyword>
<dbReference type="NCBIfam" id="TIGR01021">
    <property type="entry name" value="rpsE_bact"/>
    <property type="match status" value="1"/>
</dbReference>
<dbReference type="PANTHER" id="PTHR48277:SF1">
    <property type="entry name" value="MITOCHONDRIAL RIBOSOMAL PROTEIN S5"/>
    <property type="match status" value="1"/>
</dbReference>
<comment type="subunit">
    <text evidence="8">Part of the 30S ribosomal subunit. Contacts proteins S4 and S8.</text>
</comment>
<dbReference type="Pfam" id="PF00333">
    <property type="entry name" value="Ribosomal_S5"/>
    <property type="match status" value="1"/>
</dbReference>
<dbReference type="GO" id="GO:0005737">
    <property type="term" value="C:cytoplasm"/>
    <property type="evidence" value="ECO:0007669"/>
    <property type="project" value="UniProtKB-ARBA"/>
</dbReference>
<dbReference type="InterPro" id="IPR020568">
    <property type="entry name" value="Ribosomal_Su5_D2-typ_SF"/>
</dbReference>
<protein>
    <recommendedName>
        <fullName evidence="7 8">Small ribosomal subunit protein uS5</fullName>
    </recommendedName>
</protein>
<dbReference type="HAMAP" id="MF_01307_B">
    <property type="entry name" value="Ribosomal_uS5_B"/>
    <property type="match status" value="1"/>
</dbReference>
<dbReference type="Pfam" id="PF03719">
    <property type="entry name" value="Ribosomal_S5_C"/>
    <property type="match status" value="1"/>
</dbReference>
<feature type="domain" description="S5 DRBM" evidence="10">
    <location>
        <begin position="49"/>
        <end position="112"/>
    </location>
</feature>
<dbReference type="Proteomes" id="UP000033428">
    <property type="component" value="Unassembled WGS sequence"/>
</dbReference>
<dbReference type="PATRIC" id="fig|1609969.3.peg.1930"/>
<keyword evidence="3 8" id="KW-0699">rRNA-binding</keyword>
<evidence type="ECO:0000259" key="10">
    <source>
        <dbReference type="PROSITE" id="PS50881"/>
    </source>
</evidence>
<evidence type="ECO:0000313" key="12">
    <source>
        <dbReference type="Proteomes" id="UP000033428"/>
    </source>
</evidence>
<comment type="function">
    <text evidence="8">With S4 and S12 plays an important role in translational accuracy.</text>
</comment>
<dbReference type="EMBL" id="JYNY01000372">
    <property type="protein sequence ID" value="KJJ84340.1"/>
    <property type="molecule type" value="Genomic_DNA"/>
</dbReference>
<comment type="caution">
    <text evidence="11">The sequence shown here is derived from an EMBL/GenBank/DDBJ whole genome shotgun (WGS) entry which is preliminary data.</text>
</comment>
<dbReference type="PANTHER" id="PTHR48277">
    <property type="entry name" value="MITOCHONDRIAL RIBOSOMAL PROTEIN S5"/>
    <property type="match status" value="1"/>
</dbReference>
<evidence type="ECO:0000256" key="9">
    <source>
        <dbReference type="RuleBase" id="RU003823"/>
    </source>
</evidence>
<dbReference type="Gene3D" id="3.30.230.10">
    <property type="match status" value="1"/>
</dbReference>
<dbReference type="SUPFAM" id="SSF54768">
    <property type="entry name" value="dsRNA-binding domain-like"/>
    <property type="match status" value="1"/>
</dbReference>
<keyword evidence="12" id="KW-1185">Reference proteome</keyword>
<keyword evidence="5 8" id="KW-0689">Ribosomal protein</keyword>
<gene>
    <name evidence="8" type="primary">rpsE</name>
    <name evidence="11" type="ORF">OMAG_001803</name>
</gene>
<dbReference type="Gene3D" id="3.30.160.20">
    <property type="match status" value="1"/>
</dbReference>
<dbReference type="InterPro" id="IPR005324">
    <property type="entry name" value="Ribosomal_uS5_C"/>
</dbReference>
<evidence type="ECO:0000256" key="6">
    <source>
        <dbReference type="ARBA" id="ARBA00023274"/>
    </source>
</evidence>
<dbReference type="GO" id="GO:0006412">
    <property type="term" value="P:translation"/>
    <property type="evidence" value="ECO:0007669"/>
    <property type="project" value="UniProtKB-UniRule"/>
</dbReference>